<gene>
    <name evidence="2" type="ORF">EKO27_g11308</name>
</gene>
<sequence length="166" mass="18828">MQDRLFARNSGHPNPFVRIDTKYTPMRDPSATTRFLPTNQTILQKRTGERGKRHNGGGTMVSITETRKRERSRIIVHHYGILPLLAAFESTLLARSAGRRGADAAEAEIRRCYPQGLLPRGEQPRPCYAREFGHGRLWLGLVGEDEESSVRFSCGEWRLMPPSLRA</sequence>
<dbReference type="EMBL" id="RYZI01000698">
    <property type="protein sequence ID" value="RWA03802.1"/>
    <property type="molecule type" value="Genomic_DNA"/>
</dbReference>
<keyword evidence="3" id="KW-1185">Reference proteome</keyword>
<evidence type="ECO:0000313" key="2">
    <source>
        <dbReference type="EMBL" id="RWA03802.1"/>
    </source>
</evidence>
<organism evidence="2 3">
    <name type="scientific">Xylaria grammica</name>
    <dbReference type="NCBI Taxonomy" id="363999"/>
    <lineage>
        <taxon>Eukaryota</taxon>
        <taxon>Fungi</taxon>
        <taxon>Dikarya</taxon>
        <taxon>Ascomycota</taxon>
        <taxon>Pezizomycotina</taxon>
        <taxon>Sordariomycetes</taxon>
        <taxon>Xylariomycetidae</taxon>
        <taxon>Xylariales</taxon>
        <taxon>Xylariaceae</taxon>
        <taxon>Xylaria</taxon>
    </lineage>
</organism>
<feature type="region of interest" description="Disordered" evidence="1">
    <location>
        <begin position="1"/>
        <end position="30"/>
    </location>
</feature>
<dbReference type="Proteomes" id="UP000286045">
    <property type="component" value="Unassembled WGS sequence"/>
</dbReference>
<evidence type="ECO:0000313" key="3">
    <source>
        <dbReference type="Proteomes" id="UP000286045"/>
    </source>
</evidence>
<protein>
    <submittedName>
        <fullName evidence="2">Uncharacterized protein</fullName>
    </submittedName>
</protein>
<comment type="caution">
    <text evidence="2">The sequence shown here is derived from an EMBL/GenBank/DDBJ whole genome shotgun (WGS) entry which is preliminary data.</text>
</comment>
<accession>A0A439CNR4</accession>
<reference evidence="2 3" key="1">
    <citation type="submission" date="2018-12" db="EMBL/GenBank/DDBJ databases">
        <title>Draft genome sequence of Xylaria grammica IHI A82.</title>
        <authorList>
            <person name="Buettner E."/>
            <person name="Kellner H."/>
        </authorList>
    </citation>
    <scope>NUCLEOTIDE SEQUENCE [LARGE SCALE GENOMIC DNA]</scope>
    <source>
        <strain evidence="2 3">IHI A82</strain>
    </source>
</reference>
<evidence type="ECO:0000256" key="1">
    <source>
        <dbReference type="SAM" id="MobiDB-lite"/>
    </source>
</evidence>
<name>A0A439CNR4_9PEZI</name>
<dbReference type="AlphaFoldDB" id="A0A439CNR4"/>
<proteinExistence type="predicted"/>